<dbReference type="PANTHER" id="PTHR33070:SF129">
    <property type="entry name" value="DUF241 DOMAIN PROTEIN"/>
    <property type="match status" value="1"/>
</dbReference>
<dbReference type="GO" id="GO:0048367">
    <property type="term" value="P:shoot system development"/>
    <property type="evidence" value="ECO:0007669"/>
    <property type="project" value="InterPro"/>
</dbReference>
<evidence type="ECO:0000313" key="2">
    <source>
        <dbReference type="Proteomes" id="UP000467840"/>
    </source>
</evidence>
<organism evidence="1 2">
    <name type="scientific">Hevea brasiliensis</name>
    <name type="common">Para rubber tree</name>
    <name type="synonym">Siphonia brasiliensis</name>
    <dbReference type="NCBI Taxonomy" id="3981"/>
    <lineage>
        <taxon>Eukaryota</taxon>
        <taxon>Viridiplantae</taxon>
        <taxon>Streptophyta</taxon>
        <taxon>Embryophyta</taxon>
        <taxon>Tracheophyta</taxon>
        <taxon>Spermatophyta</taxon>
        <taxon>Magnoliopsida</taxon>
        <taxon>eudicotyledons</taxon>
        <taxon>Gunneridae</taxon>
        <taxon>Pentapetalae</taxon>
        <taxon>rosids</taxon>
        <taxon>fabids</taxon>
        <taxon>Malpighiales</taxon>
        <taxon>Euphorbiaceae</taxon>
        <taxon>Crotonoideae</taxon>
        <taxon>Micrandreae</taxon>
        <taxon>Hevea</taxon>
    </lineage>
</organism>
<dbReference type="InterPro" id="IPR004320">
    <property type="entry name" value="BPS1_pln"/>
</dbReference>
<dbReference type="Pfam" id="PF03087">
    <property type="entry name" value="BPS1"/>
    <property type="match status" value="2"/>
</dbReference>
<dbReference type="Proteomes" id="UP000467840">
    <property type="component" value="Chromosome 11"/>
</dbReference>
<protein>
    <submittedName>
        <fullName evidence="1">Uncharacterized protein</fullName>
    </submittedName>
</protein>
<name>A0A6A6N8W8_HEVBR</name>
<comment type="caution">
    <text evidence="1">The sequence shown here is derived from an EMBL/GenBank/DDBJ whole genome shotgun (WGS) entry which is preliminary data.</text>
</comment>
<sequence>MAALTVYPPDHTLSRPSYFDTISINLPQVDGLQDLHECVDKLLLLPLTQQGLAQKNNRRCVDELLDGSLRLLDVWNSAKDAFADEGMHSGASIHYSQKTREVQAITLCVLKSFMSFISGPKEQSKPSHWPLVSKLALRKRIASEEEETEENEF</sequence>
<dbReference type="AlphaFoldDB" id="A0A6A6N8W8"/>
<evidence type="ECO:0000313" key="1">
    <source>
        <dbReference type="EMBL" id="KAF2322642.1"/>
    </source>
</evidence>
<dbReference type="EMBL" id="JAAGAX010000002">
    <property type="protein sequence ID" value="KAF2322642.1"/>
    <property type="molecule type" value="Genomic_DNA"/>
</dbReference>
<gene>
    <name evidence="1" type="ORF">GH714_026447</name>
</gene>
<reference evidence="1 2" key="1">
    <citation type="journal article" date="2020" name="Mol. Plant">
        <title>The Chromosome-Based Rubber Tree Genome Provides New Insights into Spurge Genome Evolution and Rubber Biosynthesis.</title>
        <authorList>
            <person name="Liu J."/>
            <person name="Shi C."/>
            <person name="Shi C.C."/>
            <person name="Li W."/>
            <person name="Zhang Q.J."/>
            <person name="Zhang Y."/>
            <person name="Li K."/>
            <person name="Lu H.F."/>
            <person name="Shi C."/>
            <person name="Zhu S.T."/>
            <person name="Xiao Z.Y."/>
            <person name="Nan H."/>
            <person name="Yue Y."/>
            <person name="Zhu X.G."/>
            <person name="Wu Y."/>
            <person name="Hong X.N."/>
            <person name="Fan G.Y."/>
            <person name="Tong Y."/>
            <person name="Zhang D."/>
            <person name="Mao C.L."/>
            <person name="Liu Y.L."/>
            <person name="Hao S.J."/>
            <person name="Liu W.Q."/>
            <person name="Lv M.Q."/>
            <person name="Zhang H.B."/>
            <person name="Liu Y."/>
            <person name="Hu-Tang G.R."/>
            <person name="Wang J.P."/>
            <person name="Wang J.H."/>
            <person name="Sun Y.H."/>
            <person name="Ni S.B."/>
            <person name="Chen W.B."/>
            <person name="Zhang X.C."/>
            <person name="Jiao Y.N."/>
            <person name="Eichler E.E."/>
            <person name="Li G.H."/>
            <person name="Liu X."/>
            <person name="Gao L.Z."/>
        </authorList>
    </citation>
    <scope>NUCLEOTIDE SEQUENCE [LARGE SCALE GENOMIC DNA]</scope>
    <source>
        <strain evidence="2">cv. GT1</strain>
        <tissue evidence="1">Leaf</tissue>
    </source>
</reference>
<proteinExistence type="predicted"/>
<keyword evidence="2" id="KW-1185">Reference proteome</keyword>
<accession>A0A6A6N8W8</accession>
<dbReference type="GO" id="GO:0048364">
    <property type="term" value="P:root development"/>
    <property type="evidence" value="ECO:0007669"/>
    <property type="project" value="InterPro"/>
</dbReference>
<dbReference type="PANTHER" id="PTHR33070">
    <property type="entry name" value="OS06G0725500 PROTEIN"/>
    <property type="match status" value="1"/>
</dbReference>